<dbReference type="InterPro" id="IPR009075">
    <property type="entry name" value="AcylCo_DH/oxidase_C"/>
</dbReference>
<dbReference type="RefSeq" id="WP_231327619.1">
    <property type="nucleotide sequence ID" value="NZ_CP088156.1"/>
</dbReference>
<dbReference type="InterPro" id="IPR036250">
    <property type="entry name" value="AcylCo_DH-like_C"/>
</dbReference>
<evidence type="ECO:0000256" key="7">
    <source>
        <dbReference type="ARBA" id="ARBA00022630"/>
    </source>
</evidence>
<dbReference type="SUPFAM" id="SSF56645">
    <property type="entry name" value="Acyl-CoA dehydrogenase NM domain-like"/>
    <property type="match status" value="1"/>
</dbReference>
<dbReference type="InterPro" id="IPR020806">
    <property type="entry name" value="PKS_PP-bd"/>
</dbReference>
<dbReference type="SMART" id="SM00823">
    <property type="entry name" value="PKS_PP"/>
    <property type="match status" value="1"/>
</dbReference>
<dbReference type="InterPro" id="IPR013786">
    <property type="entry name" value="AcylCoA_DH/ox_N"/>
</dbReference>
<keyword evidence="8" id="KW-0274">FAD</keyword>
<keyword evidence="9" id="KW-0276">Fatty acid metabolism</keyword>
<dbReference type="InterPro" id="IPR037069">
    <property type="entry name" value="AcylCoA_DH/ox_N_sf"/>
</dbReference>
<dbReference type="InterPro" id="IPR009081">
    <property type="entry name" value="PP-bd_ACP"/>
</dbReference>
<keyword evidence="5" id="KW-0597">Phosphoprotein</keyword>
<evidence type="ECO:0000259" key="12">
    <source>
        <dbReference type="PROSITE" id="PS50075"/>
    </source>
</evidence>
<dbReference type="Gene3D" id="3.30.300.30">
    <property type="match status" value="1"/>
</dbReference>
<dbReference type="InterPro" id="IPR046373">
    <property type="entry name" value="Acyl-CoA_Oxase/DH_mid-dom_sf"/>
</dbReference>
<keyword evidence="4" id="KW-0596">Phosphopantetheine</keyword>
<dbReference type="Pfam" id="PF00501">
    <property type="entry name" value="AMP-binding"/>
    <property type="match status" value="1"/>
</dbReference>
<evidence type="ECO:0000313" key="14">
    <source>
        <dbReference type="Proteomes" id="UP001431010"/>
    </source>
</evidence>
<dbReference type="SUPFAM" id="SSF47203">
    <property type="entry name" value="Acyl-CoA dehydrogenase C-terminal domain-like"/>
    <property type="match status" value="1"/>
</dbReference>
<dbReference type="InterPro" id="IPR000873">
    <property type="entry name" value="AMP-dep_synth/lig_dom"/>
</dbReference>
<dbReference type="PANTHER" id="PTHR22754:SF32">
    <property type="entry name" value="DISCO-INTERACTING PROTEIN 2"/>
    <property type="match status" value="1"/>
</dbReference>
<evidence type="ECO:0000256" key="10">
    <source>
        <dbReference type="ARBA" id="ARBA00023098"/>
    </source>
</evidence>
<feature type="region of interest" description="Disordered" evidence="11">
    <location>
        <begin position="1162"/>
        <end position="1193"/>
    </location>
</feature>
<evidence type="ECO:0000256" key="1">
    <source>
        <dbReference type="ARBA" id="ARBA00001974"/>
    </source>
</evidence>
<sequence>MRDGITIVSMLRAAAAANPERNVCTFIGGGRGDRHVSYERLDREACAIAVQLQQAGADEEIIADEAHRPRRTALVVFPAGPEFLAGFFGCLYAGVVAIPTRYPSARQSIEYLKNIVVDSGAAIGLTTAELQPLLARELNAVRWLIAADIDLACADDWKDPASGSDDVAYLQYTSGSTAAPKGVVICHRHIMANSADFRGHFAVEPDSRILSWLPHFHDLGLIFGCIQPIYAGCTAFAMPPAMFAQRPLLWLQAISRHRITHSAAPNFGYQNCLAIPPDQLEGLDLTSWRVAINGAEPVRADTIEAFIRRFEPYGFSADAMCPGYGLAEATLVATACGPGRPPEIRAIRTDRLAEGLFEVAGGEQRSRLFVGSGRANSRTQIVIADPASRVRCGPGQIGEIWLAGPGVASGYWQRPEASAQKFAATLAGTHDGPFLRTGDLGAMDDGELFVLGRMDDLIVVRGANHSAEDIEATIEASDPALQPGGGAAVAIDIGGETRLVIVHEIQRQAMRELESDRVVRSILRAVFEGYGIEVAAVLLLRPRGLPRTHSGKKKRSACRQAFLDGTLPNLTKWTTTKLREALTASGTADAVTLAVNSIEAFTDSSHQGEPMLVVKDRGLLKSDSSVRDDLGHGDRGTDQVRELTNWLRNYADERINSRLMDERRSIAPHVVLDLGNHGVLGLQVPKRYGGLALNNRQFALILEQLAAIDLTLASFVAVNNCLGIRPIQRYGNARQREELLPGLATGRQLAAFAMTEPEAGSNVRGIRAQGRPDGQDGWHLWGTKIWSGSAAWSGVINTFVRVEGGEPGRGQGITGFMVRQGSAGLRMGPEALTMGLRGMVQNEVRLEGVRVSADDMLGGLGDGMICAMDTMEFGRFSVAAMSVGVIKRCLQLMVRHAGRRSIVTGKLSANPVTMTRISDLTAAATALDALIGLVANRLDDNLPVPAELFCACKVAGPEYAWRAADHLVQQLAGRGYIETNLAPQILRDTRILRIFEGPTEAMIMHIGSRLVHNPRELRQLIGDELQQPTLAAEIEVAAGRIVERCKAPGSRFADQSAAMNWAYHLTGDVGTLGILLACVRSRSRLAPGPLLRRAEDWARLRFDQRLARALGTSPAEVALLDAAEAERLVAGYVETIGDIEQSMPGEQSDRDVLIGRHAAQTAAHRIESDASRDAPTSPGRRHDAGADPQPQAAHGIAAEGGANADRIREINAWLANWMAQAFEIPAAGIAPADRFGDFGMDSVRAVMLINALEEWLGLELPPTLIWDTPRLGEMANHLAGLLSRNGDARPHIRFGDSPALKIDGRAPIESDIALLAQVDQLSPDELTSLLAQFPKAD</sequence>
<dbReference type="InterPro" id="IPR006162">
    <property type="entry name" value="Ppantetheine_attach_site"/>
</dbReference>
<dbReference type="PROSITE" id="PS50075">
    <property type="entry name" value="CARRIER"/>
    <property type="match status" value="1"/>
</dbReference>
<dbReference type="Proteomes" id="UP001431010">
    <property type="component" value="Chromosome"/>
</dbReference>
<comment type="similarity">
    <text evidence="3">Belongs to the acyl-CoA dehydrogenase family.</text>
</comment>
<keyword evidence="10" id="KW-0443">Lipid metabolism</keyword>
<dbReference type="InterPro" id="IPR025110">
    <property type="entry name" value="AMP-bd_C"/>
</dbReference>
<dbReference type="InterPro" id="IPR009100">
    <property type="entry name" value="AcylCoA_DH/oxidase_NM_dom_sf"/>
</dbReference>
<dbReference type="SUPFAM" id="SSF47336">
    <property type="entry name" value="ACP-like"/>
    <property type="match status" value="1"/>
</dbReference>
<comment type="similarity">
    <text evidence="2">Belongs to the ATP-dependent AMP-binding enzyme family.</text>
</comment>
<keyword evidence="14" id="KW-1185">Reference proteome</keyword>
<dbReference type="Gene3D" id="2.40.110.10">
    <property type="entry name" value="Butyryl-CoA Dehydrogenase, subunit A, domain 2"/>
    <property type="match status" value="1"/>
</dbReference>
<evidence type="ECO:0000313" key="13">
    <source>
        <dbReference type="EMBL" id="UFZ08170.1"/>
    </source>
</evidence>
<keyword evidence="6" id="KW-0436">Ligase</keyword>
<dbReference type="Pfam" id="PF02770">
    <property type="entry name" value="Acyl-CoA_dh_M"/>
    <property type="match status" value="1"/>
</dbReference>
<dbReference type="PANTHER" id="PTHR22754">
    <property type="entry name" value="DISCO-INTERACTING PROTEIN 2 DIP2 -RELATED"/>
    <property type="match status" value="1"/>
</dbReference>
<evidence type="ECO:0000256" key="11">
    <source>
        <dbReference type="SAM" id="MobiDB-lite"/>
    </source>
</evidence>
<dbReference type="InterPro" id="IPR040097">
    <property type="entry name" value="FAAL/FAAC"/>
</dbReference>
<reference evidence="13" key="1">
    <citation type="journal article" date="2024" name="Antonie Van Leeuwenhoek">
        <title>Bradyrhizobium ontarionense sp. nov., a novel bacterial symbiont isolated from Aeschynomene indica (Indian jointvetch), harbours photosynthesis, nitrogen fixation and nitrous oxide (N2O) reductase genes.</title>
        <authorList>
            <person name="Bromfield E.S.P."/>
            <person name="Cloutier S."/>
        </authorList>
    </citation>
    <scope>NUCLEOTIDE SEQUENCE</scope>
    <source>
        <strain evidence="13">A19</strain>
    </source>
</reference>
<dbReference type="EMBL" id="CP088156">
    <property type="protein sequence ID" value="UFZ08170.1"/>
    <property type="molecule type" value="Genomic_DNA"/>
</dbReference>
<protein>
    <submittedName>
        <fullName evidence="13">AMP-binding protein</fullName>
    </submittedName>
</protein>
<dbReference type="Gene3D" id="1.10.1200.10">
    <property type="entry name" value="ACP-like"/>
    <property type="match status" value="1"/>
</dbReference>
<accession>A0ABY3RKZ7</accession>
<dbReference type="InterPro" id="IPR042099">
    <property type="entry name" value="ANL_N_sf"/>
</dbReference>
<dbReference type="Gene3D" id="1.20.140.10">
    <property type="entry name" value="Butyryl-CoA Dehydrogenase, subunit A, domain 3"/>
    <property type="match status" value="1"/>
</dbReference>
<feature type="domain" description="Carrier" evidence="12">
    <location>
        <begin position="1205"/>
        <end position="1282"/>
    </location>
</feature>
<dbReference type="Gene3D" id="1.10.540.10">
    <property type="entry name" value="Acyl-CoA dehydrogenase/oxidase, N-terminal domain"/>
    <property type="match status" value="1"/>
</dbReference>
<dbReference type="Pfam" id="PF23024">
    <property type="entry name" value="AMP-dom_DIP2-like"/>
    <property type="match status" value="1"/>
</dbReference>
<evidence type="ECO:0000256" key="3">
    <source>
        <dbReference type="ARBA" id="ARBA00009347"/>
    </source>
</evidence>
<comment type="cofactor">
    <cofactor evidence="1">
        <name>FAD</name>
        <dbReference type="ChEBI" id="CHEBI:57692"/>
    </cofactor>
</comment>
<evidence type="ECO:0000256" key="8">
    <source>
        <dbReference type="ARBA" id="ARBA00022827"/>
    </source>
</evidence>
<dbReference type="CDD" id="cd05931">
    <property type="entry name" value="FAAL"/>
    <property type="match status" value="1"/>
</dbReference>
<dbReference type="SUPFAM" id="SSF56801">
    <property type="entry name" value="Acetyl-CoA synthetase-like"/>
    <property type="match status" value="1"/>
</dbReference>
<organism evidence="13 14">
    <name type="scientific">Bradyrhizobium ontarionense</name>
    <dbReference type="NCBI Taxonomy" id="2898149"/>
    <lineage>
        <taxon>Bacteria</taxon>
        <taxon>Pseudomonadati</taxon>
        <taxon>Pseudomonadota</taxon>
        <taxon>Alphaproteobacteria</taxon>
        <taxon>Hyphomicrobiales</taxon>
        <taxon>Nitrobacteraceae</taxon>
        <taxon>Bradyrhizobium</taxon>
    </lineage>
</organism>
<evidence type="ECO:0000256" key="4">
    <source>
        <dbReference type="ARBA" id="ARBA00022450"/>
    </source>
</evidence>
<dbReference type="Pfam" id="PF00550">
    <property type="entry name" value="PP-binding"/>
    <property type="match status" value="1"/>
</dbReference>
<evidence type="ECO:0000256" key="6">
    <source>
        <dbReference type="ARBA" id="ARBA00022598"/>
    </source>
</evidence>
<dbReference type="Pfam" id="PF00441">
    <property type="entry name" value="Acyl-CoA_dh_1"/>
    <property type="match status" value="1"/>
</dbReference>
<dbReference type="InterPro" id="IPR006091">
    <property type="entry name" value="Acyl-CoA_Oxase/DH_mid-dom"/>
</dbReference>
<dbReference type="InterPro" id="IPR036736">
    <property type="entry name" value="ACP-like_sf"/>
</dbReference>
<gene>
    <name evidence="13" type="ORF">LQG66_18580</name>
</gene>
<proteinExistence type="inferred from homology"/>
<name>A0ABY3RKZ7_9BRAD</name>
<keyword evidence="7" id="KW-0285">Flavoprotein</keyword>
<dbReference type="Pfam" id="PF02771">
    <property type="entry name" value="Acyl-CoA_dh_N"/>
    <property type="match status" value="1"/>
</dbReference>
<evidence type="ECO:0000256" key="2">
    <source>
        <dbReference type="ARBA" id="ARBA00006432"/>
    </source>
</evidence>
<evidence type="ECO:0000256" key="5">
    <source>
        <dbReference type="ARBA" id="ARBA00022553"/>
    </source>
</evidence>
<dbReference type="Gene3D" id="3.40.50.12780">
    <property type="entry name" value="N-terminal domain of ligase-like"/>
    <property type="match status" value="1"/>
</dbReference>
<dbReference type="SMART" id="SM01294">
    <property type="entry name" value="PKS_PP_betabranch"/>
    <property type="match status" value="1"/>
</dbReference>
<dbReference type="InterPro" id="IPR045851">
    <property type="entry name" value="AMP-bd_C_sf"/>
</dbReference>
<dbReference type="PROSITE" id="PS00012">
    <property type="entry name" value="PHOSPHOPANTETHEINE"/>
    <property type="match status" value="1"/>
</dbReference>
<evidence type="ECO:0000256" key="9">
    <source>
        <dbReference type="ARBA" id="ARBA00022832"/>
    </source>
</evidence>